<keyword evidence="6 7" id="KW-0472">Membrane</keyword>
<name>A0A5P9QEP0_9MICO</name>
<keyword evidence="3" id="KW-1003">Cell membrane</keyword>
<dbReference type="Proteomes" id="UP000326702">
    <property type="component" value="Chromosome"/>
</dbReference>
<feature type="transmembrane region" description="Helical" evidence="7">
    <location>
        <begin position="143"/>
        <end position="160"/>
    </location>
</feature>
<evidence type="ECO:0000313" key="9">
    <source>
        <dbReference type="EMBL" id="QFU99943.1"/>
    </source>
</evidence>
<evidence type="ECO:0000259" key="8">
    <source>
        <dbReference type="PROSITE" id="PS50928"/>
    </source>
</evidence>
<evidence type="ECO:0000256" key="4">
    <source>
        <dbReference type="ARBA" id="ARBA00022692"/>
    </source>
</evidence>
<dbReference type="GO" id="GO:0055085">
    <property type="term" value="P:transmembrane transport"/>
    <property type="evidence" value="ECO:0007669"/>
    <property type="project" value="InterPro"/>
</dbReference>
<proteinExistence type="inferred from homology"/>
<evidence type="ECO:0000256" key="3">
    <source>
        <dbReference type="ARBA" id="ARBA00022475"/>
    </source>
</evidence>
<dbReference type="RefSeq" id="WP_148284058.1">
    <property type="nucleotide sequence ID" value="NZ_BAABIH010000010.1"/>
</dbReference>
<evidence type="ECO:0000256" key="1">
    <source>
        <dbReference type="ARBA" id="ARBA00004651"/>
    </source>
</evidence>
<dbReference type="PANTHER" id="PTHR43744">
    <property type="entry name" value="ABC TRANSPORTER PERMEASE PROTEIN MG189-RELATED-RELATED"/>
    <property type="match status" value="1"/>
</dbReference>
<feature type="transmembrane region" description="Helical" evidence="7">
    <location>
        <begin position="52"/>
        <end position="74"/>
    </location>
</feature>
<evidence type="ECO:0000256" key="6">
    <source>
        <dbReference type="ARBA" id="ARBA00023136"/>
    </source>
</evidence>
<evidence type="ECO:0000256" key="7">
    <source>
        <dbReference type="RuleBase" id="RU363032"/>
    </source>
</evidence>
<dbReference type="InterPro" id="IPR035906">
    <property type="entry name" value="MetI-like_sf"/>
</dbReference>
<dbReference type="PANTHER" id="PTHR43744:SF3">
    <property type="entry name" value="LACTOSE TRANSPORT SYSTEM PERMEASE PROTEIN LACG"/>
    <property type="match status" value="1"/>
</dbReference>
<dbReference type="CDD" id="cd06261">
    <property type="entry name" value="TM_PBP2"/>
    <property type="match status" value="1"/>
</dbReference>
<dbReference type="EMBL" id="CP045529">
    <property type="protein sequence ID" value="QFU99943.1"/>
    <property type="molecule type" value="Genomic_DNA"/>
</dbReference>
<reference evidence="9 10" key="1">
    <citation type="submission" date="2019-10" db="EMBL/GenBank/DDBJ databases">
        <title>Genome sequence of Luteimicrobium xylanilyticum HY-24.</title>
        <authorList>
            <person name="Kim D.Y."/>
            <person name="Park H.-Y."/>
        </authorList>
    </citation>
    <scope>NUCLEOTIDE SEQUENCE [LARGE SCALE GENOMIC DNA]</scope>
    <source>
        <strain evidence="9 10">HY-24</strain>
    </source>
</reference>
<feature type="transmembrane region" description="Helical" evidence="7">
    <location>
        <begin position="115"/>
        <end position="136"/>
    </location>
</feature>
<feature type="transmembrane region" description="Helical" evidence="7">
    <location>
        <begin position="222"/>
        <end position="247"/>
    </location>
</feature>
<evidence type="ECO:0000313" key="10">
    <source>
        <dbReference type="Proteomes" id="UP000326702"/>
    </source>
</evidence>
<sequence>MSAPTLPARPTTALAPADDVHVTVADRARGALARWQRASSPVVGPAATVLKYLSLVVACLFAVTPILTILMASFKTDQEYRTSGPLTPPKNWFNLDNFVTAFTQGNMVRGFLNTLVILVISVVGSVIIGAMTAYALDRFQFRGKWLVAFGFLVATFVPGVTTQVATYQVVNAFGLVGTRWSAIVLFMGTDIVSIYIFLQFMKSIPRALDEAAMLDGANRLTIFTRIVFPLLKPAIATVVIIKGIAVYNEFYIPFLYMPQPDLQVISTSLFAFKGPFGSQWEVISAGTILVIIPTLLAFLFLQRFIYNGLTSGATK</sequence>
<protein>
    <submittedName>
        <fullName evidence="9">Inner membrane ABC transporter permease protein</fullName>
    </submittedName>
</protein>
<comment type="subcellular location">
    <subcellularLocation>
        <location evidence="1 7">Cell membrane</location>
        <topology evidence="1 7">Multi-pass membrane protein</topology>
    </subcellularLocation>
</comment>
<dbReference type="GO" id="GO:0005886">
    <property type="term" value="C:plasma membrane"/>
    <property type="evidence" value="ECO:0007669"/>
    <property type="project" value="UniProtKB-SubCell"/>
</dbReference>
<dbReference type="AlphaFoldDB" id="A0A5P9QEP0"/>
<dbReference type="SUPFAM" id="SSF161098">
    <property type="entry name" value="MetI-like"/>
    <property type="match status" value="1"/>
</dbReference>
<accession>A0A5P9QEP0</accession>
<evidence type="ECO:0000256" key="2">
    <source>
        <dbReference type="ARBA" id="ARBA00022448"/>
    </source>
</evidence>
<organism evidence="9 10">
    <name type="scientific">Luteimicrobium xylanilyticum</name>
    <dbReference type="NCBI Taxonomy" id="1133546"/>
    <lineage>
        <taxon>Bacteria</taxon>
        <taxon>Bacillati</taxon>
        <taxon>Actinomycetota</taxon>
        <taxon>Actinomycetes</taxon>
        <taxon>Micrococcales</taxon>
        <taxon>Luteimicrobium</taxon>
    </lineage>
</organism>
<dbReference type="KEGG" id="lxl:KDY119_03479"/>
<feature type="domain" description="ABC transmembrane type-1" evidence="8">
    <location>
        <begin position="111"/>
        <end position="301"/>
    </location>
</feature>
<keyword evidence="2 7" id="KW-0813">Transport</keyword>
<keyword evidence="4 7" id="KW-0812">Transmembrane</keyword>
<gene>
    <name evidence="9" type="ORF">KDY119_03479</name>
</gene>
<keyword evidence="5 7" id="KW-1133">Transmembrane helix</keyword>
<dbReference type="Gene3D" id="1.10.3720.10">
    <property type="entry name" value="MetI-like"/>
    <property type="match status" value="1"/>
</dbReference>
<comment type="similarity">
    <text evidence="7">Belongs to the binding-protein-dependent transport system permease family.</text>
</comment>
<dbReference type="InterPro" id="IPR000515">
    <property type="entry name" value="MetI-like"/>
</dbReference>
<evidence type="ECO:0000256" key="5">
    <source>
        <dbReference type="ARBA" id="ARBA00022989"/>
    </source>
</evidence>
<dbReference type="PROSITE" id="PS50928">
    <property type="entry name" value="ABC_TM1"/>
    <property type="match status" value="1"/>
</dbReference>
<feature type="transmembrane region" description="Helical" evidence="7">
    <location>
        <begin position="180"/>
        <end position="201"/>
    </location>
</feature>
<dbReference type="Pfam" id="PF00528">
    <property type="entry name" value="BPD_transp_1"/>
    <property type="match status" value="1"/>
</dbReference>
<keyword evidence="10" id="KW-1185">Reference proteome</keyword>
<feature type="transmembrane region" description="Helical" evidence="7">
    <location>
        <begin position="282"/>
        <end position="301"/>
    </location>
</feature>
<dbReference type="OrthoDB" id="3569827at2"/>